<evidence type="ECO:0000256" key="2">
    <source>
        <dbReference type="SAM" id="SignalP"/>
    </source>
</evidence>
<keyword evidence="1" id="KW-0472">Membrane</keyword>
<feature type="signal peptide" evidence="2">
    <location>
        <begin position="1"/>
        <end position="23"/>
    </location>
</feature>
<keyword evidence="2" id="KW-0732">Signal</keyword>
<dbReference type="Proteomes" id="UP000777438">
    <property type="component" value="Unassembled WGS sequence"/>
</dbReference>
<feature type="transmembrane region" description="Helical" evidence="1">
    <location>
        <begin position="326"/>
        <end position="346"/>
    </location>
</feature>
<evidence type="ECO:0000313" key="4">
    <source>
        <dbReference type="Proteomes" id="UP000777438"/>
    </source>
</evidence>
<feature type="transmembrane region" description="Helical" evidence="1">
    <location>
        <begin position="259"/>
        <end position="283"/>
    </location>
</feature>
<feature type="transmembrane region" description="Helical" evidence="1">
    <location>
        <begin position="131"/>
        <end position="160"/>
    </location>
</feature>
<organism evidence="3 4">
    <name type="scientific">Thelonectria olida</name>
    <dbReference type="NCBI Taxonomy" id="1576542"/>
    <lineage>
        <taxon>Eukaryota</taxon>
        <taxon>Fungi</taxon>
        <taxon>Dikarya</taxon>
        <taxon>Ascomycota</taxon>
        <taxon>Pezizomycotina</taxon>
        <taxon>Sordariomycetes</taxon>
        <taxon>Hypocreomycetidae</taxon>
        <taxon>Hypocreales</taxon>
        <taxon>Nectriaceae</taxon>
        <taxon>Thelonectria</taxon>
    </lineage>
</organism>
<accession>A0A9P8VXT8</accession>
<dbReference type="OrthoDB" id="72269at2759"/>
<sequence>MSHSPSRIAVALILSCALLGGYASMFTSYHHGMLNALRVCTSDSPSSRGECVLDMSHSPASVRTHYTHIPTIDSLIDLLLEFFAQGLKSQPNVENVDVEAFLAFTYMAAQFGGAWYLMTLEGFRMANAGTILTWTGSFGIIFQLVTITIIAPMYLSLQILLSPVASPPSAFLVDPVDLTLLPISTMIAFVLPTVALSLPLLGMLSPEANYVCIALWQPFPLYQTAVHALLRLFWGNRRSKAHHAARFKAKRNRTATNRAYSFILYLTMGVHLLVFATVFTSAYTDILPAMSATEILAPTSLFDPPTRALLNPPVSVMSARTIVVSFLRWDVYCACASFVIWACYMLHSAQKSSSLGVTLARVAFWMVFGGPIAPAVMLLWERDTRALQSLEQLNEEKKGA</sequence>
<evidence type="ECO:0000256" key="1">
    <source>
        <dbReference type="SAM" id="Phobius"/>
    </source>
</evidence>
<comment type="caution">
    <text evidence="3">The sequence shown here is derived from an EMBL/GenBank/DDBJ whole genome shotgun (WGS) entry which is preliminary data.</text>
</comment>
<protein>
    <submittedName>
        <fullName evidence="3">Uncharacterized protein</fullName>
    </submittedName>
</protein>
<feature type="transmembrane region" description="Helical" evidence="1">
    <location>
        <begin position="358"/>
        <end position="380"/>
    </location>
</feature>
<feature type="chain" id="PRO_5040441567" evidence="2">
    <location>
        <begin position="24"/>
        <end position="400"/>
    </location>
</feature>
<gene>
    <name evidence="3" type="ORF">B0T10DRAFT_582956</name>
</gene>
<evidence type="ECO:0000313" key="3">
    <source>
        <dbReference type="EMBL" id="KAH6879520.1"/>
    </source>
</evidence>
<proteinExistence type="predicted"/>
<keyword evidence="4" id="KW-1185">Reference proteome</keyword>
<reference evidence="3 4" key="1">
    <citation type="journal article" date="2021" name="Nat. Commun.">
        <title>Genetic determinants of endophytism in the Arabidopsis root mycobiome.</title>
        <authorList>
            <person name="Mesny F."/>
            <person name="Miyauchi S."/>
            <person name="Thiergart T."/>
            <person name="Pickel B."/>
            <person name="Atanasova L."/>
            <person name="Karlsson M."/>
            <person name="Huettel B."/>
            <person name="Barry K.W."/>
            <person name="Haridas S."/>
            <person name="Chen C."/>
            <person name="Bauer D."/>
            <person name="Andreopoulos W."/>
            <person name="Pangilinan J."/>
            <person name="LaButti K."/>
            <person name="Riley R."/>
            <person name="Lipzen A."/>
            <person name="Clum A."/>
            <person name="Drula E."/>
            <person name="Henrissat B."/>
            <person name="Kohler A."/>
            <person name="Grigoriev I.V."/>
            <person name="Martin F.M."/>
            <person name="Hacquard S."/>
        </authorList>
    </citation>
    <scope>NUCLEOTIDE SEQUENCE [LARGE SCALE GENOMIC DNA]</scope>
    <source>
        <strain evidence="3 4">MPI-CAGE-CH-0241</strain>
    </source>
</reference>
<dbReference type="AlphaFoldDB" id="A0A9P8VXT8"/>
<name>A0A9P8VXT8_9HYPO</name>
<keyword evidence="1" id="KW-0812">Transmembrane</keyword>
<dbReference type="EMBL" id="JAGPYM010000029">
    <property type="protein sequence ID" value="KAH6879520.1"/>
    <property type="molecule type" value="Genomic_DNA"/>
</dbReference>
<feature type="transmembrane region" description="Helical" evidence="1">
    <location>
        <begin position="100"/>
        <end position="119"/>
    </location>
</feature>
<keyword evidence="1" id="KW-1133">Transmembrane helix</keyword>
<feature type="transmembrane region" description="Helical" evidence="1">
    <location>
        <begin position="180"/>
        <end position="201"/>
    </location>
</feature>